<protein>
    <submittedName>
        <fullName evidence="3">Uncharacterized protein</fullName>
    </submittedName>
</protein>
<dbReference type="AlphaFoldDB" id="A0A1I7WKW1"/>
<feature type="signal peptide" evidence="1">
    <location>
        <begin position="1"/>
        <end position="18"/>
    </location>
</feature>
<evidence type="ECO:0000256" key="1">
    <source>
        <dbReference type="SAM" id="SignalP"/>
    </source>
</evidence>
<sequence length="51" mass="6155">MWHVFNIIFFTVTCSIISFNCPHSRLSIKNRLERIRMYEIPNEQETIIVDV</sequence>
<organism evidence="2 3">
    <name type="scientific">Heterorhabditis bacteriophora</name>
    <name type="common">Entomopathogenic nematode worm</name>
    <dbReference type="NCBI Taxonomy" id="37862"/>
    <lineage>
        <taxon>Eukaryota</taxon>
        <taxon>Metazoa</taxon>
        <taxon>Ecdysozoa</taxon>
        <taxon>Nematoda</taxon>
        <taxon>Chromadorea</taxon>
        <taxon>Rhabditida</taxon>
        <taxon>Rhabditina</taxon>
        <taxon>Rhabditomorpha</taxon>
        <taxon>Strongyloidea</taxon>
        <taxon>Heterorhabditidae</taxon>
        <taxon>Heterorhabditis</taxon>
    </lineage>
</organism>
<name>A0A1I7WKW1_HETBA</name>
<feature type="chain" id="PRO_5009310669" evidence="1">
    <location>
        <begin position="19"/>
        <end position="51"/>
    </location>
</feature>
<keyword evidence="2" id="KW-1185">Reference proteome</keyword>
<evidence type="ECO:0000313" key="2">
    <source>
        <dbReference type="Proteomes" id="UP000095283"/>
    </source>
</evidence>
<accession>A0A1I7WKW1</accession>
<evidence type="ECO:0000313" key="3">
    <source>
        <dbReference type="WBParaSite" id="Hba_05769"/>
    </source>
</evidence>
<dbReference type="WBParaSite" id="Hba_05769">
    <property type="protein sequence ID" value="Hba_05769"/>
    <property type="gene ID" value="Hba_05769"/>
</dbReference>
<proteinExistence type="predicted"/>
<keyword evidence="1" id="KW-0732">Signal</keyword>
<dbReference type="Proteomes" id="UP000095283">
    <property type="component" value="Unplaced"/>
</dbReference>
<reference evidence="3" key="1">
    <citation type="submission" date="2016-11" db="UniProtKB">
        <authorList>
            <consortium name="WormBaseParasite"/>
        </authorList>
    </citation>
    <scope>IDENTIFICATION</scope>
</reference>